<dbReference type="InterPro" id="IPR006502">
    <property type="entry name" value="PDDEXK-like"/>
</dbReference>
<evidence type="ECO:0000256" key="1">
    <source>
        <dbReference type="SAM" id="MobiDB-lite"/>
    </source>
</evidence>
<protein>
    <submittedName>
        <fullName evidence="2">Uncharacterized protein</fullName>
    </submittedName>
</protein>
<proteinExistence type="predicted"/>
<evidence type="ECO:0000313" key="2">
    <source>
        <dbReference type="EMBL" id="WVZ73932.1"/>
    </source>
</evidence>
<feature type="region of interest" description="Disordered" evidence="1">
    <location>
        <begin position="255"/>
        <end position="277"/>
    </location>
</feature>
<keyword evidence="3" id="KW-1185">Reference proteome</keyword>
<dbReference type="Pfam" id="PF04720">
    <property type="entry name" value="PDDEXK_6"/>
    <property type="match status" value="1"/>
</dbReference>
<evidence type="ECO:0000313" key="3">
    <source>
        <dbReference type="Proteomes" id="UP001341281"/>
    </source>
</evidence>
<name>A0AAQ3WTR5_PASNO</name>
<dbReference type="PANTHER" id="PTHR31579">
    <property type="entry name" value="OS03G0796600 PROTEIN"/>
    <property type="match status" value="1"/>
</dbReference>
<accession>A0AAQ3WTR5</accession>
<dbReference type="EMBL" id="CP144749">
    <property type="protein sequence ID" value="WVZ73932.1"/>
    <property type="molecule type" value="Genomic_DNA"/>
</dbReference>
<sequence length="317" mass="33441">MVTMESLGAYKKATAVLDEAARARLRGPFIGDIASSAAPSGRADADDDLMDLVDEFYNGYGENGTADGGVAKDAVASRSTEWKETVRLALVDAEADAVAARIRAEAECIVRGAGPTVAGGGGGIRKKHLVERLRARGFNAGLCRSSWERSSSIPAPGTYEYVDVTMGSPPASSSRYIVEVNVAAEFEIARPSAEYQDLVSSLPALLVARPEALKELAAAMCGAAVESIRGAGMHVPPWRRTAYVQAKWSTQGRFGRAEPAMPPVATTTGPQPHREEGGAGAVAAAHARRPGGWKNCGMELGRRREVGMGMKPLFRGL</sequence>
<reference evidence="2 3" key="1">
    <citation type="submission" date="2024-02" db="EMBL/GenBank/DDBJ databases">
        <title>High-quality chromosome-scale genome assembly of Pensacola bahiagrass (Paspalum notatum Flugge var. saurae).</title>
        <authorList>
            <person name="Vega J.M."/>
            <person name="Podio M."/>
            <person name="Orjuela J."/>
            <person name="Siena L.A."/>
            <person name="Pessino S.C."/>
            <person name="Combes M.C."/>
            <person name="Mariac C."/>
            <person name="Albertini E."/>
            <person name="Pupilli F."/>
            <person name="Ortiz J.P.A."/>
            <person name="Leblanc O."/>
        </authorList>
    </citation>
    <scope>NUCLEOTIDE SEQUENCE [LARGE SCALE GENOMIC DNA]</scope>
    <source>
        <strain evidence="2">R1</strain>
        <tissue evidence="2">Leaf</tissue>
    </source>
</reference>
<dbReference type="Proteomes" id="UP001341281">
    <property type="component" value="Chromosome 05"/>
</dbReference>
<dbReference type="NCBIfam" id="TIGR01615">
    <property type="entry name" value="A_thal_3542"/>
    <property type="match status" value="1"/>
</dbReference>
<dbReference type="PANTHER" id="PTHR31579:SF42">
    <property type="entry name" value="DUF506 FAMILY PROTEIN (DUF506)"/>
    <property type="match status" value="1"/>
</dbReference>
<dbReference type="AlphaFoldDB" id="A0AAQ3WTR5"/>
<gene>
    <name evidence="2" type="ORF">U9M48_022182</name>
</gene>
<organism evidence="2 3">
    <name type="scientific">Paspalum notatum var. saurae</name>
    <dbReference type="NCBI Taxonomy" id="547442"/>
    <lineage>
        <taxon>Eukaryota</taxon>
        <taxon>Viridiplantae</taxon>
        <taxon>Streptophyta</taxon>
        <taxon>Embryophyta</taxon>
        <taxon>Tracheophyta</taxon>
        <taxon>Spermatophyta</taxon>
        <taxon>Magnoliopsida</taxon>
        <taxon>Liliopsida</taxon>
        <taxon>Poales</taxon>
        <taxon>Poaceae</taxon>
        <taxon>PACMAD clade</taxon>
        <taxon>Panicoideae</taxon>
        <taxon>Andropogonodae</taxon>
        <taxon>Paspaleae</taxon>
        <taxon>Paspalinae</taxon>
        <taxon>Paspalum</taxon>
    </lineage>
</organism>